<keyword evidence="8" id="KW-1185">Reference proteome</keyword>
<dbReference type="EMBL" id="CP060412">
    <property type="protein sequence ID" value="QNK03657.1"/>
    <property type="molecule type" value="Genomic_DNA"/>
</dbReference>
<proteinExistence type="inferred from homology"/>
<dbReference type="InterPro" id="IPR013325">
    <property type="entry name" value="RNA_pol_sigma_r2"/>
</dbReference>
<dbReference type="AlphaFoldDB" id="A0A7G8QA49"/>
<sequence length="164" mass="18989">MARLFEQQHDTLYRYFLKRTAHAWDAQDLVQELYLRLLRTDRDQGAVIQNPEAYLFTVAANLVKEHATRRQRSPLGSDDLEEVIERLATPCDAAAGVDRSLRRERLADTIGRLPAKCRAALVMHYRDELGYRDIAERLDISTHMVKKYIVKALAVCRLGMARYE</sequence>
<keyword evidence="3" id="KW-0731">Sigma factor</keyword>
<feature type="domain" description="RNA polymerase sigma-70 region 2" evidence="5">
    <location>
        <begin position="4"/>
        <end position="72"/>
    </location>
</feature>
<dbReference type="Proteomes" id="UP000515873">
    <property type="component" value="Chromosome"/>
</dbReference>
<comment type="similarity">
    <text evidence="1">Belongs to the sigma-70 factor family. ECF subfamily.</text>
</comment>
<keyword evidence="2" id="KW-0805">Transcription regulation</keyword>
<evidence type="ECO:0000256" key="1">
    <source>
        <dbReference type="ARBA" id="ARBA00010641"/>
    </source>
</evidence>
<dbReference type="SUPFAM" id="SSF88659">
    <property type="entry name" value="Sigma3 and sigma4 domains of RNA polymerase sigma factors"/>
    <property type="match status" value="1"/>
</dbReference>
<evidence type="ECO:0000256" key="2">
    <source>
        <dbReference type="ARBA" id="ARBA00023015"/>
    </source>
</evidence>
<dbReference type="InterPro" id="IPR036388">
    <property type="entry name" value="WH-like_DNA-bd_sf"/>
</dbReference>
<dbReference type="InterPro" id="IPR013249">
    <property type="entry name" value="RNA_pol_sigma70_r4_t2"/>
</dbReference>
<dbReference type="Pfam" id="PF04542">
    <property type="entry name" value="Sigma70_r2"/>
    <property type="match status" value="1"/>
</dbReference>
<dbReference type="InterPro" id="IPR013324">
    <property type="entry name" value="RNA_pol_sigma_r3/r4-like"/>
</dbReference>
<organism evidence="7 8">
    <name type="scientific">Dyella telluris</name>
    <dbReference type="NCBI Taxonomy" id="2763498"/>
    <lineage>
        <taxon>Bacteria</taxon>
        <taxon>Pseudomonadati</taxon>
        <taxon>Pseudomonadota</taxon>
        <taxon>Gammaproteobacteria</taxon>
        <taxon>Lysobacterales</taxon>
        <taxon>Rhodanobacteraceae</taxon>
        <taxon>Dyella</taxon>
    </lineage>
</organism>
<dbReference type="PANTHER" id="PTHR43133">
    <property type="entry name" value="RNA POLYMERASE ECF-TYPE SIGMA FACTO"/>
    <property type="match status" value="1"/>
</dbReference>
<gene>
    <name evidence="7" type="ORF">H8F01_03290</name>
</gene>
<dbReference type="GO" id="GO:0006352">
    <property type="term" value="P:DNA-templated transcription initiation"/>
    <property type="evidence" value="ECO:0007669"/>
    <property type="project" value="InterPro"/>
</dbReference>
<dbReference type="SUPFAM" id="SSF88946">
    <property type="entry name" value="Sigma2 domain of RNA polymerase sigma factors"/>
    <property type="match status" value="1"/>
</dbReference>
<evidence type="ECO:0000313" key="7">
    <source>
        <dbReference type="EMBL" id="QNK03657.1"/>
    </source>
</evidence>
<dbReference type="Gene3D" id="1.10.10.10">
    <property type="entry name" value="Winged helix-like DNA-binding domain superfamily/Winged helix DNA-binding domain"/>
    <property type="match status" value="1"/>
</dbReference>
<dbReference type="PANTHER" id="PTHR43133:SF63">
    <property type="entry name" value="RNA POLYMERASE SIGMA FACTOR FECI-RELATED"/>
    <property type="match status" value="1"/>
</dbReference>
<dbReference type="Gene3D" id="1.10.1740.10">
    <property type="match status" value="1"/>
</dbReference>
<evidence type="ECO:0000256" key="4">
    <source>
        <dbReference type="ARBA" id="ARBA00023163"/>
    </source>
</evidence>
<name>A0A7G8QA49_9GAMM</name>
<dbReference type="NCBIfam" id="TIGR02937">
    <property type="entry name" value="sigma70-ECF"/>
    <property type="match status" value="1"/>
</dbReference>
<dbReference type="InterPro" id="IPR014284">
    <property type="entry name" value="RNA_pol_sigma-70_dom"/>
</dbReference>
<dbReference type="KEGG" id="dtl:H8F01_03290"/>
<dbReference type="InterPro" id="IPR007627">
    <property type="entry name" value="RNA_pol_sigma70_r2"/>
</dbReference>
<evidence type="ECO:0000259" key="5">
    <source>
        <dbReference type="Pfam" id="PF04542"/>
    </source>
</evidence>
<evidence type="ECO:0000313" key="8">
    <source>
        <dbReference type="Proteomes" id="UP000515873"/>
    </source>
</evidence>
<protein>
    <submittedName>
        <fullName evidence="7">RNA polymerase sigma factor</fullName>
    </submittedName>
</protein>
<accession>A0A7G8QA49</accession>
<reference evidence="7 8" key="1">
    <citation type="submission" date="2020-08" db="EMBL/GenBank/DDBJ databases">
        <title>Dyella sp. G9 isolated from forest soil.</title>
        <authorList>
            <person name="Fu J."/>
            <person name="Qiu L."/>
        </authorList>
    </citation>
    <scope>NUCLEOTIDE SEQUENCE [LARGE SCALE GENOMIC DNA]</scope>
    <source>
        <strain evidence="7 8">G9</strain>
    </source>
</reference>
<dbReference type="InterPro" id="IPR039425">
    <property type="entry name" value="RNA_pol_sigma-70-like"/>
</dbReference>
<dbReference type="GO" id="GO:0016987">
    <property type="term" value="F:sigma factor activity"/>
    <property type="evidence" value="ECO:0007669"/>
    <property type="project" value="UniProtKB-KW"/>
</dbReference>
<dbReference type="Pfam" id="PF08281">
    <property type="entry name" value="Sigma70_r4_2"/>
    <property type="match status" value="1"/>
</dbReference>
<dbReference type="GO" id="GO:0003677">
    <property type="term" value="F:DNA binding"/>
    <property type="evidence" value="ECO:0007669"/>
    <property type="project" value="InterPro"/>
</dbReference>
<keyword evidence="4" id="KW-0804">Transcription</keyword>
<evidence type="ECO:0000259" key="6">
    <source>
        <dbReference type="Pfam" id="PF08281"/>
    </source>
</evidence>
<evidence type="ECO:0000256" key="3">
    <source>
        <dbReference type="ARBA" id="ARBA00023082"/>
    </source>
</evidence>
<feature type="domain" description="RNA polymerase sigma factor 70 region 4 type 2" evidence="6">
    <location>
        <begin position="104"/>
        <end position="154"/>
    </location>
</feature>